<proteinExistence type="inferred from homology"/>
<evidence type="ECO:0000256" key="3">
    <source>
        <dbReference type="SAM" id="SignalP"/>
    </source>
</evidence>
<dbReference type="GO" id="GO:0016491">
    <property type="term" value="F:oxidoreductase activity"/>
    <property type="evidence" value="ECO:0007669"/>
    <property type="project" value="UniProtKB-KW"/>
</dbReference>
<dbReference type="InterPro" id="IPR002125">
    <property type="entry name" value="CMP_dCMP_dom"/>
</dbReference>
<dbReference type="Pfam" id="PF00106">
    <property type="entry name" value="adh_short"/>
    <property type="match status" value="1"/>
</dbReference>
<dbReference type="Gene3D" id="3.40.140.10">
    <property type="entry name" value="Cytidine Deaminase, domain 2"/>
    <property type="match status" value="1"/>
</dbReference>
<feature type="non-terminal residue" evidence="5">
    <location>
        <position position="654"/>
    </location>
</feature>
<sequence>MYFRSILFSLIGAVLARQHASHHSLLFNQLPLQDSETANTSSNALPSSTRADWMRVASSANLAISACPFAPYGTAVVNHTLSFSNSSQLGELICTGVNDNHQSGNPTLHGEMAAFGNCSGILTDPEEKYKLSAQEAREAWKSFSLYTTAEPCPMCASAIAWAGLKEVVYGTSIQRLIELGWPQIEIGSQEVFDRAWRLSSETQVVEDVLAEEMDQWFGWQFRDGECPDGCSRRNVPSFKYSRIELSQFGFSMSWLIDAAKTMVEMQAPWLGFPSFNCCRAPFSIVDTRSSVDGAMSASAGVDPKPPRQPKFPTHNSPRVWFLTSANSPVGISLARHLLDHGDYIVAGVPALEFEKNAEQSTHFRDFLDEVKEQETWSGRLRVVGLDVRIMGQCQSAIAEAVHSFGRIDILFCCTSETLIGTVEELSQTTRTHSLTRDQFETNFFGPVNVIKSILPTFRTKRNGHIVMLSNLSGHMGTPGMSIYCASQWAIEGYCDSLAYEVAPFNIKMTIIQPNMEIAVLTNRITAAPPMPAYAADQNPAPLFRDILAGMLDRLEGSDEPTTGDQLQSDTINTIYAPLTKGMKESLVAETVHAVAAIGGHDNPPARHIVGLEGTATVKEKLKTVSEELEDFVASSAAVDIDKHEDPNLQQNHQT</sequence>
<evidence type="ECO:0000256" key="2">
    <source>
        <dbReference type="ARBA" id="ARBA00023002"/>
    </source>
</evidence>
<comment type="caution">
    <text evidence="5">The sequence shown here is derived from an EMBL/GenBank/DDBJ whole genome shotgun (WGS) entry which is preliminary data.</text>
</comment>
<accession>A0A9P8J2A3</accession>
<dbReference type="PRINTS" id="PR00081">
    <property type="entry name" value="GDHRDH"/>
</dbReference>
<dbReference type="Gene3D" id="3.40.50.720">
    <property type="entry name" value="NAD(P)-binding Rossmann-like Domain"/>
    <property type="match status" value="1"/>
</dbReference>
<organism evidence="5 6">
    <name type="scientific">Aureobasidium melanogenum</name>
    <name type="common">Aureobasidium pullulans var. melanogenum</name>
    <dbReference type="NCBI Taxonomy" id="46634"/>
    <lineage>
        <taxon>Eukaryota</taxon>
        <taxon>Fungi</taxon>
        <taxon>Dikarya</taxon>
        <taxon>Ascomycota</taxon>
        <taxon>Pezizomycotina</taxon>
        <taxon>Dothideomycetes</taxon>
        <taxon>Dothideomycetidae</taxon>
        <taxon>Dothideales</taxon>
        <taxon>Saccotheciaceae</taxon>
        <taxon>Aureobasidium</taxon>
    </lineage>
</organism>
<dbReference type="SUPFAM" id="SSF51735">
    <property type="entry name" value="NAD(P)-binding Rossmann-fold domains"/>
    <property type="match status" value="1"/>
</dbReference>
<dbReference type="EMBL" id="JAHFXF010000658">
    <property type="protein sequence ID" value="KAG9684156.1"/>
    <property type="molecule type" value="Genomic_DNA"/>
</dbReference>
<dbReference type="InterPro" id="IPR036291">
    <property type="entry name" value="NAD(P)-bd_dom_sf"/>
</dbReference>
<feature type="domain" description="CMP/dCMP-type deaminase" evidence="4">
    <location>
        <begin position="52"/>
        <end position="183"/>
    </location>
</feature>
<evidence type="ECO:0000313" key="6">
    <source>
        <dbReference type="Proteomes" id="UP000779574"/>
    </source>
</evidence>
<keyword evidence="2" id="KW-0560">Oxidoreductase</keyword>
<feature type="signal peptide" evidence="3">
    <location>
        <begin position="1"/>
        <end position="16"/>
    </location>
</feature>
<feature type="chain" id="PRO_5040340297" evidence="3">
    <location>
        <begin position="17"/>
        <end position="654"/>
    </location>
</feature>
<keyword evidence="3" id="KW-0732">Signal</keyword>
<dbReference type="PANTHER" id="PTHR43976:SF16">
    <property type="entry name" value="SHORT-CHAIN DEHYDROGENASE_REDUCTASE FAMILY PROTEIN"/>
    <property type="match status" value="1"/>
</dbReference>
<dbReference type="InterPro" id="IPR016193">
    <property type="entry name" value="Cytidine_deaminase-like"/>
</dbReference>
<dbReference type="InterPro" id="IPR002347">
    <property type="entry name" value="SDR_fam"/>
</dbReference>
<evidence type="ECO:0000259" key="4">
    <source>
        <dbReference type="PROSITE" id="PS51747"/>
    </source>
</evidence>
<name>A0A9P8J2A3_AURME</name>
<dbReference type="GO" id="GO:0006139">
    <property type="term" value="P:nucleobase-containing compound metabolic process"/>
    <property type="evidence" value="ECO:0007669"/>
    <property type="project" value="UniProtKB-ARBA"/>
</dbReference>
<dbReference type="PANTHER" id="PTHR43976">
    <property type="entry name" value="SHORT CHAIN DEHYDROGENASE"/>
    <property type="match status" value="1"/>
</dbReference>
<dbReference type="InterPro" id="IPR051911">
    <property type="entry name" value="SDR_oxidoreductase"/>
</dbReference>
<dbReference type="Pfam" id="PF00383">
    <property type="entry name" value="dCMP_cyt_deam_1"/>
    <property type="match status" value="1"/>
</dbReference>
<dbReference type="OrthoDB" id="1933717at2759"/>
<dbReference type="CDD" id="cd01285">
    <property type="entry name" value="nucleoside_deaminase"/>
    <property type="match status" value="1"/>
</dbReference>
<dbReference type="AlphaFoldDB" id="A0A9P8J2A3"/>
<dbReference type="Proteomes" id="UP000779574">
    <property type="component" value="Unassembled WGS sequence"/>
</dbReference>
<reference evidence="5" key="2">
    <citation type="submission" date="2021-08" db="EMBL/GenBank/DDBJ databases">
        <authorList>
            <person name="Gostincar C."/>
            <person name="Sun X."/>
            <person name="Song Z."/>
            <person name="Gunde-Cimerman N."/>
        </authorList>
    </citation>
    <scope>NUCLEOTIDE SEQUENCE</scope>
    <source>
        <strain evidence="5">EXF-9911</strain>
    </source>
</reference>
<dbReference type="PROSITE" id="PS51747">
    <property type="entry name" value="CYT_DCMP_DEAMINASES_2"/>
    <property type="match status" value="1"/>
</dbReference>
<reference evidence="5" key="1">
    <citation type="journal article" date="2021" name="J Fungi (Basel)">
        <title>Virulence traits and population genomics of the black yeast Aureobasidium melanogenum.</title>
        <authorList>
            <person name="Cernosa A."/>
            <person name="Sun X."/>
            <person name="Gostincar C."/>
            <person name="Fang C."/>
            <person name="Gunde-Cimerman N."/>
            <person name="Song Z."/>
        </authorList>
    </citation>
    <scope>NUCLEOTIDE SEQUENCE</scope>
    <source>
        <strain evidence="5">EXF-9911</strain>
    </source>
</reference>
<gene>
    <name evidence="5" type="ORF">KCU76_g12617</name>
</gene>
<comment type="similarity">
    <text evidence="1">Belongs to the short-chain dehydrogenases/reductases (SDR) family.</text>
</comment>
<protein>
    <submittedName>
        <fullName evidence="5">NAD(P)-binding protein</fullName>
    </submittedName>
</protein>
<evidence type="ECO:0000256" key="1">
    <source>
        <dbReference type="ARBA" id="ARBA00006484"/>
    </source>
</evidence>
<dbReference type="SUPFAM" id="SSF53927">
    <property type="entry name" value="Cytidine deaminase-like"/>
    <property type="match status" value="1"/>
</dbReference>
<evidence type="ECO:0000313" key="5">
    <source>
        <dbReference type="EMBL" id="KAG9684156.1"/>
    </source>
</evidence>